<organism evidence="1 2">
    <name type="scientific">Pseudobacteroides cellulosolvens ATCC 35603 = DSM 2933</name>
    <dbReference type="NCBI Taxonomy" id="398512"/>
    <lineage>
        <taxon>Bacteria</taxon>
        <taxon>Bacillati</taxon>
        <taxon>Bacillota</taxon>
        <taxon>Clostridia</taxon>
        <taxon>Eubacteriales</taxon>
        <taxon>Oscillospiraceae</taxon>
        <taxon>Pseudobacteroides</taxon>
    </lineage>
</organism>
<dbReference type="RefSeq" id="WP_036945616.1">
    <property type="nucleotide sequence ID" value="NZ_JQKC01000061.1"/>
</dbReference>
<dbReference type="Proteomes" id="UP000036923">
    <property type="component" value="Unassembled WGS sequence"/>
</dbReference>
<keyword evidence="2" id="KW-1185">Reference proteome</keyword>
<dbReference type="EMBL" id="LGTC01000001">
    <property type="protein sequence ID" value="KNY30097.1"/>
    <property type="molecule type" value="Genomic_DNA"/>
</dbReference>
<protein>
    <submittedName>
        <fullName evidence="1">Uncharacterized protein</fullName>
    </submittedName>
</protein>
<proteinExistence type="predicted"/>
<evidence type="ECO:0000313" key="2">
    <source>
        <dbReference type="Proteomes" id="UP000036923"/>
    </source>
</evidence>
<reference evidence="2" key="1">
    <citation type="submission" date="2015-07" db="EMBL/GenBank/DDBJ databases">
        <title>Near-Complete Genome Sequence of the Cellulolytic Bacterium Bacteroides (Pseudobacteroides) cellulosolvens ATCC 35603.</title>
        <authorList>
            <person name="Dassa B."/>
            <person name="Utturkar S.M."/>
            <person name="Klingeman D.M."/>
            <person name="Hurt R.A."/>
            <person name="Keller M."/>
            <person name="Xu J."/>
            <person name="Reddy Y.H.K."/>
            <person name="Borovok I."/>
            <person name="Grinberg I.R."/>
            <person name="Lamed R."/>
            <person name="Zhivin O."/>
            <person name="Bayer E.A."/>
            <person name="Brown S.D."/>
        </authorList>
    </citation>
    <scope>NUCLEOTIDE SEQUENCE [LARGE SCALE GENOMIC DNA]</scope>
    <source>
        <strain evidence="2">DSM 2933</strain>
    </source>
</reference>
<evidence type="ECO:0000313" key="1">
    <source>
        <dbReference type="EMBL" id="KNY30097.1"/>
    </source>
</evidence>
<sequence>MKEKRKDIPSPMIKTIIQVFREHFNKKNKDENISAIEQLEELKIALENVIQEDAKEDAET</sequence>
<dbReference type="AlphaFoldDB" id="A0A0L6JXC6"/>
<comment type="caution">
    <text evidence="1">The sequence shown here is derived from an EMBL/GenBank/DDBJ whole genome shotgun (WGS) entry which is preliminary data.</text>
</comment>
<gene>
    <name evidence="1" type="ORF">Bccel_5374</name>
</gene>
<accession>A0A0L6JXC6</accession>
<name>A0A0L6JXC6_9FIRM</name>